<dbReference type="RefSeq" id="WP_118921966.1">
    <property type="nucleotide sequence ID" value="NZ_QWEG01000009.1"/>
</dbReference>
<dbReference type="EMBL" id="QWEG01000009">
    <property type="protein sequence ID" value="RHW38170.1"/>
    <property type="molecule type" value="Genomic_DNA"/>
</dbReference>
<sequence>MIKYLNKNDEQGETDLSTKTNVKEELRELQIESYFKGNNNISKEIGELRDKIKQQKETVEAFNYLEITNELVELSVKIRDFDLAHSVYESIVPAVLRRFKTGIAENEWEDAPSLFLNGLTIAHFKGIWTEEYLKALLQLLSWFDGRKGFTHTDKHFFLKMLVERYEEWSSILDPSIEEAFWVRYTDWCLQDYLNVQTEKEPFRKKFKAFYTDEKKKGRLSGLTYRVWELLVYILGVSEEVSDWDQLMKRLGLLIKNMTEEFSEKHKEYLMSIFDQLLTLWEPRPVTSQSVFANLLSDMRKEDFIEEIFSEPLRKGIDIQSWYRTENYGLVAACHENNLVSEEELERFVFEFAYSLYHVGKWGKAKEKYEHMLETGRAHAAVHNNLGVIYRDKEKKLEDALGQFELAKNLDPNTKKYEKNIQETLEKIQHEKAKPKRQMDAYFKKIDKQTRSLCISIYKLEGQGKVTDFMLEAATTFKGRYLSKLLGELERHEIIYYDSNKGWVVCEAVGKKISDFIDPKLEREIIKGNKNILYRPIFYHESEINLYRVLIELFPQHLVFPNMDLKTIIDVRKIREYLEPDVLDYMFKAHVDFAIIDTGTYLPILTFEKDSEYQDVEPNKSNAVKKNLIFEKSGLPLIRVRYSPSMDYDRLKEEIKQSTKEYILEISQYLDDETKRILASIEPKRFGIHTDIPTEEELMESWKEIVGEMIAGQTECITMDLEHSIATITIRESVKTVIELSAENLREKIYQKHRGLNSVVFSWK</sequence>
<dbReference type="Proteomes" id="UP000284416">
    <property type="component" value="Unassembled WGS sequence"/>
</dbReference>
<evidence type="ECO:0000313" key="3">
    <source>
        <dbReference type="Proteomes" id="UP000284416"/>
    </source>
</evidence>
<dbReference type="Pfam" id="PF10881">
    <property type="entry name" value="DUF2726"/>
    <property type="match status" value="1"/>
</dbReference>
<dbReference type="InterPro" id="IPR024402">
    <property type="entry name" value="DUF2726"/>
</dbReference>
<keyword evidence="3" id="KW-1185">Reference proteome</keyword>
<dbReference type="SUPFAM" id="SSF48452">
    <property type="entry name" value="TPR-like"/>
    <property type="match status" value="1"/>
</dbReference>
<dbReference type="InterPro" id="IPR000488">
    <property type="entry name" value="Death_dom"/>
</dbReference>
<dbReference type="PROSITE" id="PS50017">
    <property type="entry name" value="DEATH_DOMAIN"/>
    <property type="match status" value="1"/>
</dbReference>
<proteinExistence type="predicted"/>
<evidence type="ECO:0000313" key="2">
    <source>
        <dbReference type="EMBL" id="RHW38170.1"/>
    </source>
</evidence>
<dbReference type="InterPro" id="IPR011990">
    <property type="entry name" value="TPR-like_helical_dom_sf"/>
</dbReference>
<reference evidence="2 3" key="1">
    <citation type="journal article" date="2017" name="Int. J. Syst. Evol. Microbiol.">
        <title>Bacillus notoginsengisoli sp. nov., a novel bacterium isolated from the rhizosphere of Panax notoginseng.</title>
        <authorList>
            <person name="Zhang M.Y."/>
            <person name="Cheng J."/>
            <person name="Cai Y."/>
            <person name="Zhang T.Y."/>
            <person name="Wu Y.Y."/>
            <person name="Manikprabhu D."/>
            <person name="Li W.J."/>
            <person name="Zhang Y.X."/>
        </authorList>
    </citation>
    <scope>NUCLEOTIDE SEQUENCE [LARGE SCALE GENOMIC DNA]</scope>
    <source>
        <strain evidence="2 3">JCM 30743</strain>
    </source>
</reference>
<name>A0A417YSA0_9BACI</name>
<feature type="domain" description="Death" evidence="1">
    <location>
        <begin position="242"/>
        <end position="311"/>
    </location>
</feature>
<dbReference type="AlphaFoldDB" id="A0A417YSA0"/>
<dbReference type="Gene3D" id="1.25.40.10">
    <property type="entry name" value="Tetratricopeptide repeat domain"/>
    <property type="match status" value="1"/>
</dbReference>
<protein>
    <submittedName>
        <fullName evidence="2">DUF2726 domain-containing protein</fullName>
    </submittedName>
</protein>
<comment type="caution">
    <text evidence="2">The sequence shown here is derived from an EMBL/GenBank/DDBJ whole genome shotgun (WGS) entry which is preliminary data.</text>
</comment>
<dbReference type="GO" id="GO:0007165">
    <property type="term" value="P:signal transduction"/>
    <property type="evidence" value="ECO:0007669"/>
    <property type="project" value="InterPro"/>
</dbReference>
<organism evidence="2 3">
    <name type="scientific">Neobacillus notoginsengisoli</name>
    <dbReference type="NCBI Taxonomy" id="1578198"/>
    <lineage>
        <taxon>Bacteria</taxon>
        <taxon>Bacillati</taxon>
        <taxon>Bacillota</taxon>
        <taxon>Bacilli</taxon>
        <taxon>Bacillales</taxon>
        <taxon>Bacillaceae</taxon>
        <taxon>Neobacillus</taxon>
    </lineage>
</organism>
<evidence type="ECO:0000259" key="1">
    <source>
        <dbReference type="PROSITE" id="PS50017"/>
    </source>
</evidence>
<accession>A0A417YSA0</accession>
<gene>
    <name evidence="2" type="ORF">D1B31_15485</name>
</gene>
<dbReference type="OrthoDB" id="2666629at2"/>